<name>A0AB39C4L9_9CAUD</name>
<proteinExistence type="predicted"/>
<evidence type="ECO:0000313" key="1">
    <source>
        <dbReference type="EMBL" id="XDJ01048.1"/>
    </source>
</evidence>
<sequence length="213" mass="24105">MSKSAIKSLNRANEILAVLGLVVKVDMINDADIRKNWRNADVLACLIINSAANALQSENAETFEENMFDDMQDAIDCYIQANLESWNQKEWVARDVKAELARLAEMVNGQLAYNAREKDHAEALELNKLVDDAVFLSTLYAGNAYLDHVSHQHAVDSIRSQLVSMERYPARFIVKMMVSVRRLAKEARKRANEEYIKNLARPAVAGIDHELPF</sequence>
<organism evidence="1">
    <name type="scientific">Klebsiella phage PMBT64</name>
    <dbReference type="NCBI Taxonomy" id="3229740"/>
    <lineage>
        <taxon>Viruses</taxon>
        <taxon>Duplodnaviria</taxon>
        <taxon>Heunggongvirae</taxon>
        <taxon>Uroviricota</taxon>
        <taxon>Caudoviricetes</taxon>
    </lineage>
</organism>
<evidence type="ECO:0008006" key="2">
    <source>
        <dbReference type="Google" id="ProtNLM"/>
    </source>
</evidence>
<protein>
    <recommendedName>
        <fullName evidence="2">Phage protein</fullName>
    </recommendedName>
</protein>
<dbReference type="EMBL" id="PP926510">
    <property type="protein sequence ID" value="XDJ01048.1"/>
    <property type="molecule type" value="Genomic_DNA"/>
</dbReference>
<reference evidence="1" key="1">
    <citation type="submission" date="2024-06" db="EMBL/GenBank/DDBJ databases">
        <title>This phage originates from the Bacteriophage catalogue of the Bacteriophage Competence Centre, Department of Microbiology und Biotechnology, Max Rubner-Institut, Kiel, Germany.</title>
        <authorList>
            <person name="Sprotte S."/>
            <person name="Brinks E."/>
            <person name="Hille F."/>
        </authorList>
    </citation>
    <scope>NUCLEOTIDE SEQUENCE</scope>
</reference>
<accession>A0AB39C4L9</accession>